<reference evidence="2" key="1">
    <citation type="submission" date="2020-07" db="EMBL/GenBank/DDBJ databases">
        <title>The High-quality genome of the commercially important snow crab, Chionoecetes opilio.</title>
        <authorList>
            <person name="Jeong J.-H."/>
            <person name="Ryu S."/>
        </authorList>
    </citation>
    <scope>NUCLEOTIDE SEQUENCE</scope>
    <source>
        <strain evidence="2">MADBK_172401_WGS</strain>
        <tissue evidence="2">Digestive gland</tissue>
    </source>
</reference>
<keyword evidence="1" id="KW-0812">Transmembrane</keyword>
<evidence type="ECO:0000313" key="3">
    <source>
        <dbReference type="Proteomes" id="UP000770661"/>
    </source>
</evidence>
<gene>
    <name evidence="2" type="ORF">GWK47_034589</name>
</gene>
<accession>A0A8J5CZV7</accession>
<evidence type="ECO:0000256" key="1">
    <source>
        <dbReference type="SAM" id="Phobius"/>
    </source>
</evidence>
<sequence>MAGEEECVVVFRLLLLAGVGGEASLHLSVLLCSACCSLQGWVVRPPSTSVCVVFLPVAPCRGGWWGLPPPQCVVVFRLLLLAGVGGGASLHLSVLLCFCLLLLAVVGGGASLHLSVLLCSACCSLQGWVVVPPSTSVCCCVLPVAPCRGGWWCLPPPQCVVVFRLLLLAGVGGGASLHLSVLLCSACCSLQGWVVVPPSTSVCCCVSACLLLAGVGGGASLHLSVLLCSACCSLQGWVVVPPSTSYLGTAAMAMDTDDVELLPPLAKRGLHTPAREDRKGKTQRTAVYQQPHADLVKASFLLWAVDGARVFANPAGSPMQALHTSPLSKYLLEWKSRSLGNRSALVVAVWEHNLPKVPFLQGVHFTLVTGKSPPAELS</sequence>
<keyword evidence="3" id="KW-1185">Reference proteome</keyword>
<protein>
    <submittedName>
        <fullName evidence="2">Uncharacterized protein</fullName>
    </submittedName>
</protein>
<dbReference type="AlphaFoldDB" id="A0A8J5CZV7"/>
<feature type="transmembrane region" description="Helical" evidence="1">
    <location>
        <begin position="79"/>
        <end position="105"/>
    </location>
</feature>
<evidence type="ECO:0000313" key="2">
    <source>
        <dbReference type="EMBL" id="KAG0727474.1"/>
    </source>
</evidence>
<proteinExistence type="predicted"/>
<name>A0A8J5CZV7_CHIOP</name>
<keyword evidence="1" id="KW-1133">Transmembrane helix</keyword>
<dbReference type="EMBL" id="JACEEZ010003335">
    <property type="protein sequence ID" value="KAG0727474.1"/>
    <property type="molecule type" value="Genomic_DNA"/>
</dbReference>
<dbReference type="Proteomes" id="UP000770661">
    <property type="component" value="Unassembled WGS sequence"/>
</dbReference>
<comment type="caution">
    <text evidence="2">The sequence shown here is derived from an EMBL/GenBank/DDBJ whole genome shotgun (WGS) entry which is preliminary data.</text>
</comment>
<keyword evidence="1" id="KW-0472">Membrane</keyword>
<organism evidence="2 3">
    <name type="scientific">Chionoecetes opilio</name>
    <name type="common">Atlantic snow crab</name>
    <name type="synonym">Cancer opilio</name>
    <dbReference type="NCBI Taxonomy" id="41210"/>
    <lineage>
        <taxon>Eukaryota</taxon>
        <taxon>Metazoa</taxon>
        <taxon>Ecdysozoa</taxon>
        <taxon>Arthropoda</taxon>
        <taxon>Crustacea</taxon>
        <taxon>Multicrustacea</taxon>
        <taxon>Malacostraca</taxon>
        <taxon>Eumalacostraca</taxon>
        <taxon>Eucarida</taxon>
        <taxon>Decapoda</taxon>
        <taxon>Pleocyemata</taxon>
        <taxon>Brachyura</taxon>
        <taxon>Eubrachyura</taxon>
        <taxon>Majoidea</taxon>
        <taxon>Majidae</taxon>
        <taxon>Chionoecetes</taxon>
    </lineage>
</organism>